<organism evidence="2 3">
    <name type="scientific">Chitinilyticum piscinae</name>
    <dbReference type="NCBI Taxonomy" id="2866724"/>
    <lineage>
        <taxon>Bacteria</taxon>
        <taxon>Pseudomonadati</taxon>
        <taxon>Pseudomonadota</taxon>
        <taxon>Betaproteobacteria</taxon>
        <taxon>Neisseriales</taxon>
        <taxon>Chitinibacteraceae</taxon>
        <taxon>Chitinilyticum</taxon>
    </lineage>
</organism>
<dbReference type="InterPro" id="IPR052184">
    <property type="entry name" value="SDR_enzymes"/>
</dbReference>
<evidence type="ECO:0000313" key="2">
    <source>
        <dbReference type="EMBL" id="MBE9608849.1"/>
    </source>
</evidence>
<dbReference type="RefSeq" id="WP_194115367.1">
    <property type="nucleotide sequence ID" value="NZ_JADFUA010000002.1"/>
</dbReference>
<dbReference type="SUPFAM" id="SSF51735">
    <property type="entry name" value="NAD(P)-binding Rossmann-fold domains"/>
    <property type="match status" value="1"/>
</dbReference>
<dbReference type="PANTHER" id="PTHR45458">
    <property type="entry name" value="SHORT-CHAIN DEHYDROGENASE/REDUCTASE SDR"/>
    <property type="match status" value="1"/>
</dbReference>
<dbReference type="PANTHER" id="PTHR45458:SF1">
    <property type="entry name" value="SHORT CHAIN DEHYDROGENASE"/>
    <property type="match status" value="1"/>
</dbReference>
<dbReference type="PRINTS" id="PR00080">
    <property type="entry name" value="SDRFAMILY"/>
</dbReference>
<reference evidence="2 3" key="1">
    <citation type="submission" date="2020-10" db="EMBL/GenBank/DDBJ databases">
        <title>The genome sequence of Chitinilyticum litopenaei 4Y14.</title>
        <authorList>
            <person name="Liu Y."/>
        </authorList>
    </citation>
    <scope>NUCLEOTIDE SEQUENCE [LARGE SCALE GENOMIC DNA]</scope>
    <source>
        <strain evidence="2 3">4Y14</strain>
    </source>
</reference>
<protein>
    <submittedName>
        <fullName evidence="2">SDR family oxidoreductase</fullName>
    </submittedName>
</protein>
<dbReference type="Gene3D" id="3.40.50.720">
    <property type="entry name" value="NAD(P)-binding Rossmann-like Domain"/>
    <property type="match status" value="1"/>
</dbReference>
<name>A0A8J7FMB1_9NEIS</name>
<proteinExistence type="inferred from homology"/>
<dbReference type="Proteomes" id="UP000604481">
    <property type="component" value="Unassembled WGS sequence"/>
</dbReference>
<evidence type="ECO:0000256" key="1">
    <source>
        <dbReference type="RuleBase" id="RU000363"/>
    </source>
</evidence>
<dbReference type="InterPro" id="IPR036291">
    <property type="entry name" value="NAD(P)-bd_dom_sf"/>
</dbReference>
<dbReference type="InterPro" id="IPR002347">
    <property type="entry name" value="SDR_fam"/>
</dbReference>
<sequence length="227" mass="24246">MQTVLITGAGRGLGLEFVRQYLADGWRVIAARRAPSQGLDECQHRYPELLQQLVLDVSEPAQIDRLPALLDTCGGIDLLINNAGIYGGIHQQLSDLDPAEFLHVMAVNALAPLRVTQAVLTHLHPGAAIAHVTSLMGSMADNGSGGDYAYRASKAALNAVGKSMAVDLAERHPVVLLHPGWVQTDMGGPAALIDASTSVSGMRAVIARLHHGDSGRFFRYDGTELPW</sequence>
<gene>
    <name evidence="2" type="ORF">INR99_05755</name>
</gene>
<dbReference type="Pfam" id="PF00106">
    <property type="entry name" value="adh_short"/>
    <property type="match status" value="1"/>
</dbReference>
<dbReference type="EMBL" id="JADFUA010000002">
    <property type="protein sequence ID" value="MBE9608849.1"/>
    <property type="molecule type" value="Genomic_DNA"/>
</dbReference>
<accession>A0A8J7FMB1</accession>
<comment type="caution">
    <text evidence="2">The sequence shown here is derived from an EMBL/GenBank/DDBJ whole genome shotgun (WGS) entry which is preliminary data.</text>
</comment>
<keyword evidence="3" id="KW-1185">Reference proteome</keyword>
<dbReference type="GO" id="GO:0016616">
    <property type="term" value="F:oxidoreductase activity, acting on the CH-OH group of donors, NAD or NADP as acceptor"/>
    <property type="evidence" value="ECO:0007669"/>
    <property type="project" value="TreeGrafter"/>
</dbReference>
<dbReference type="AlphaFoldDB" id="A0A8J7FMB1"/>
<evidence type="ECO:0000313" key="3">
    <source>
        <dbReference type="Proteomes" id="UP000604481"/>
    </source>
</evidence>
<dbReference type="CDD" id="cd05325">
    <property type="entry name" value="carb_red_sniffer_like_SDR_c"/>
    <property type="match status" value="1"/>
</dbReference>
<comment type="similarity">
    <text evidence="1">Belongs to the short-chain dehydrogenases/reductases (SDR) family.</text>
</comment>
<dbReference type="PRINTS" id="PR00081">
    <property type="entry name" value="GDHRDH"/>
</dbReference>